<dbReference type="InterPro" id="IPR036097">
    <property type="entry name" value="HisK_dim/P_sf"/>
</dbReference>
<dbReference type="PANTHER" id="PTHR43047:SF72">
    <property type="entry name" value="OSMOSENSING HISTIDINE PROTEIN KINASE SLN1"/>
    <property type="match status" value="1"/>
</dbReference>
<reference evidence="13 14" key="1">
    <citation type="submission" date="2017-08" db="EMBL/GenBank/DDBJ databases">
        <title>Draft genome sequence of filamentous cyanobacterium Calothrix elsteri CCALA 953.</title>
        <authorList>
            <person name="Gagunashvili A.N."/>
            <person name="Elster J."/>
            <person name="Andresson O.S."/>
        </authorList>
    </citation>
    <scope>NUCLEOTIDE SEQUENCE [LARGE SCALE GENOMIC DNA]</scope>
    <source>
        <strain evidence="13 14">CCALA 953</strain>
    </source>
</reference>
<feature type="domain" description="Histidine kinase" evidence="11">
    <location>
        <begin position="409"/>
        <end position="634"/>
    </location>
</feature>
<dbReference type="FunFam" id="3.30.565.10:FF:000010">
    <property type="entry name" value="Sensor histidine kinase RcsC"/>
    <property type="match status" value="1"/>
</dbReference>
<evidence type="ECO:0000256" key="5">
    <source>
        <dbReference type="ARBA" id="ARBA00022553"/>
    </source>
</evidence>
<dbReference type="SMART" id="SM00388">
    <property type="entry name" value="HisKA"/>
    <property type="match status" value="1"/>
</dbReference>
<dbReference type="InterPro" id="IPR003661">
    <property type="entry name" value="HisK_dim/P_dom"/>
</dbReference>
<keyword evidence="5" id="KW-0597">Phosphoprotein</keyword>
<evidence type="ECO:0000256" key="4">
    <source>
        <dbReference type="ARBA" id="ARBA00012438"/>
    </source>
</evidence>
<keyword evidence="14" id="KW-1185">Reference proteome</keyword>
<comment type="caution">
    <text evidence="13">The sequence shown here is derived from an EMBL/GenBank/DDBJ whole genome shotgun (WGS) entry which is preliminary data.</text>
</comment>
<feature type="transmembrane region" description="Helical" evidence="10">
    <location>
        <begin position="312"/>
        <end position="333"/>
    </location>
</feature>
<dbReference type="InterPro" id="IPR003660">
    <property type="entry name" value="HAMP_dom"/>
</dbReference>
<keyword evidence="7 13" id="KW-0418">Kinase</keyword>
<dbReference type="InterPro" id="IPR036890">
    <property type="entry name" value="HATPase_C_sf"/>
</dbReference>
<dbReference type="SUPFAM" id="SSF47384">
    <property type="entry name" value="Homodimeric domain of signal transducing histidine kinase"/>
    <property type="match status" value="1"/>
</dbReference>
<keyword evidence="8" id="KW-0902">Two-component regulatory system</keyword>
<sequence length="722" mass="80862">MSKPRQLSFRRLLMTRILLLSVPVLLIGEIVIFKKARYTQLDTARQNLTENAILKGEKILDTVASLKANLSSASQTEVMRSGSILNVQLFMNLLEQNLPKQIECIQFSDLAINQVVASTCGDEPLDEESLKNRGTNLTSSSERVGMENNIQIRVIVPPKVYIKSLRNKERGTQNKLQLILTSPVYDNTGNIRYLLSIQSELQQKVKDIPGLLTGSTVVISDNGTILAHPIPQRIGTNIAQHSDASRLKKIVRNAIAGKQDSLQFFFEKQGEELLAGYTAIPSPIPNTTNQKWVILDVITLDNALYGLKAIKIILVVLTIVLIGTCVLVSLYIARYLANPLEQLRDYALNIHSSSQTQPVPQNFHIREFNQLAQAIDRMVERLKVWAEEIENSWQDAKTANQVKSQFLATTSHELRNPLNVIINCVRVVREDLCDNREEELEFLQRADETAIHLLAIINDLLDISKIEAGKLSVFLEHIDLRQILKDVINLQSVNIQQKGLHLNIPEFSAPMLVKADPQKFKQVLINVIGNATKFTEEGSITISVEIERQNQLTSQPQVIIKIKDTGIGIESNQQQKLFRPYVMVEGSTNRKFEGTGLGLAISRNLMELMEGTINLESTGINQGTTATIILPLVDIPLLPMPQELPIIKELVLDSQNDTVARNKGKKQKKETEKINVVNINPIQDFPESKQTEKNQLQPEALNQLDGESNTISNVNHKVISSL</sequence>
<protein>
    <recommendedName>
        <fullName evidence="9">Circadian input-output histidine kinase CikA</fullName>
        <ecNumber evidence="4">2.7.13.3</ecNumber>
    </recommendedName>
</protein>
<evidence type="ECO:0000256" key="8">
    <source>
        <dbReference type="ARBA" id="ARBA00023012"/>
    </source>
</evidence>
<proteinExistence type="inferred from homology"/>
<evidence type="ECO:0000256" key="7">
    <source>
        <dbReference type="ARBA" id="ARBA00022777"/>
    </source>
</evidence>
<dbReference type="PRINTS" id="PR00344">
    <property type="entry name" value="BCTRLSENSOR"/>
</dbReference>
<name>A0A2A2TI54_9CYAN</name>
<dbReference type="Gene3D" id="3.30.450.20">
    <property type="entry name" value="PAS domain"/>
    <property type="match status" value="1"/>
</dbReference>
<accession>A0A2A2TI54</accession>
<dbReference type="RefSeq" id="WP_095722342.1">
    <property type="nucleotide sequence ID" value="NZ_NTFS01000147.1"/>
</dbReference>
<evidence type="ECO:0000259" key="12">
    <source>
        <dbReference type="PROSITE" id="PS50885"/>
    </source>
</evidence>
<dbReference type="PROSITE" id="PS50885">
    <property type="entry name" value="HAMP"/>
    <property type="match status" value="1"/>
</dbReference>
<dbReference type="SUPFAM" id="SSF55874">
    <property type="entry name" value="ATPase domain of HSP90 chaperone/DNA topoisomerase II/histidine kinase"/>
    <property type="match status" value="1"/>
</dbReference>
<dbReference type="CDD" id="cd00082">
    <property type="entry name" value="HisKA"/>
    <property type="match status" value="1"/>
</dbReference>
<feature type="transmembrane region" description="Helical" evidence="10">
    <location>
        <begin position="12"/>
        <end position="33"/>
    </location>
</feature>
<comment type="catalytic activity">
    <reaction evidence="1">
        <text>ATP + protein L-histidine = ADP + protein N-phospho-L-histidine.</text>
        <dbReference type="EC" id="2.7.13.3"/>
    </reaction>
</comment>
<dbReference type="CDD" id="cd12912">
    <property type="entry name" value="PDC2_MCP_like"/>
    <property type="match status" value="1"/>
</dbReference>
<dbReference type="CDD" id="cd16922">
    <property type="entry name" value="HATPase_EvgS-ArcB-TorS-like"/>
    <property type="match status" value="1"/>
</dbReference>
<keyword evidence="6" id="KW-0808">Transferase</keyword>
<dbReference type="PROSITE" id="PS50109">
    <property type="entry name" value="HIS_KIN"/>
    <property type="match status" value="1"/>
</dbReference>
<evidence type="ECO:0000313" key="13">
    <source>
        <dbReference type="EMBL" id="PAX53371.1"/>
    </source>
</evidence>
<keyword evidence="10" id="KW-0812">Transmembrane</keyword>
<dbReference type="Gene3D" id="3.30.565.10">
    <property type="entry name" value="Histidine kinase-like ATPase, C-terminal domain"/>
    <property type="match status" value="1"/>
</dbReference>
<evidence type="ECO:0000256" key="3">
    <source>
        <dbReference type="ARBA" id="ARBA00006402"/>
    </source>
</evidence>
<evidence type="ECO:0000313" key="14">
    <source>
        <dbReference type="Proteomes" id="UP000218238"/>
    </source>
</evidence>
<organism evidence="13 14">
    <name type="scientific">Brunnivagina elsteri CCALA 953</name>
    <dbReference type="NCBI Taxonomy" id="987040"/>
    <lineage>
        <taxon>Bacteria</taxon>
        <taxon>Bacillati</taxon>
        <taxon>Cyanobacteriota</taxon>
        <taxon>Cyanophyceae</taxon>
        <taxon>Nostocales</taxon>
        <taxon>Calotrichaceae</taxon>
        <taxon>Brunnivagina</taxon>
    </lineage>
</organism>
<dbReference type="InterPro" id="IPR003594">
    <property type="entry name" value="HATPase_dom"/>
</dbReference>
<dbReference type="OrthoDB" id="490876at2"/>
<feature type="domain" description="HAMP" evidence="12">
    <location>
        <begin position="334"/>
        <end position="387"/>
    </location>
</feature>
<evidence type="ECO:0000256" key="9">
    <source>
        <dbReference type="ARBA" id="ARBA00074306"/>
    </source>
</evidence>
<comment type="similarity">
    <text evidence="3">In the N-terminal section; belongs to the phytochrome family.</text>
</comment>
<dbReference type="Pfam" id="PF00512">
    <property type="entry name" value="HisKA"/>
    <property type="match status" value="1"/>
</dbReference>
<evidence type="ECO:0000256" key="6">
    <source>
        <dbReference type="ARBA" id="ARBA00022679"/>
    </source>
</evidence>
<dbReference type="Gene3D" id="1.10.287.130">
    <property type="match status" value="1"/>
</dbReference>
<gene>
    <name evidence="13" type="ORF">CK510_14325</name>
</gene>
<dbReference type="GO" id="GO:0000155">
    <property type="term" value="F:phosphorelay sensor kinase activity"/>
    <property type="evidence" value="ECO:0007669"/>
    <property type="project" value="InterPro"/>
</dbReference>
<dbReference type="EC" id="2.7.13.3" evidence="4"/>
<dbReference type="Proteomes" id="UP000218238">
    <property type="component" value="Unassembled WGS sequence"/>
</dbReference>
<dbReference type="AlphaFoldDB" id="A0A2A2TI54"/>
<dbReference type="SMART" id="SM00304">
    <property type="entry name" value="HAMP"/>
    <property type="match status" value="1"/>
</dbReference>
<dbReference type="GO" id="GO:0009927">
    <property type="term" value="F:histidine phosphotransfer kinase activity"/>
    <property type="evidence" value="ECO:0007669"/>
    <property type="project" value="TreeGrafter"/>
</dbReference>
<keyword evidence="10" id="KW-1133">Transmembrane helix</keyword>
<dbReference type="GO" id="GO:0005886">
    <property type="term" value="C:plasma membrane"/>
    <property type="evidence" value="ECO:0007669"/>
    <property type="project" value="TreeGrafter"/>
</dbReference>
<evidence type="ECO:0000256" key="1">
    <source>
        <dbReference type="ARBA" id="ARBA00000085"/>
    </source>
</evidence>
<evidence type="ECO:0000256" key="10">
    <source>
        <dbReference type="SAM" id="Phobius"/>
    </source>
</evidence>
<evidence type="ECO:0000259" key="11">
    <source>
        <dbReference type="PROSITE" id="PS50109"/>
    </source>
</evidence>
<dbReference type="InterPro" id="IPR005467">
    <property type="entry name" value="His_kinase_dom"/>
</dbReference>
<evidence type="ECO:0000256" key="2">
    <source>
        <dbReference type="ARBA" id="ARBA00004370"/>
    </source>
</evidence>
<dbReference type="EMBL" id="NTFS01000147">
    <property type="protein sequence ID" value="PAX53371.1"/>
    <property type="molecule type" value="Genomic_DNA"/>
</dbReference>
<dbReference type="Pfam" id="PF02518">
    <property type="entry name" value="HATPase_c"/>
    <property type="match status" value="1"/>
</dbReference>
<dbReference type="PANTHER" id="PTHR43047">
    <property type="entry name" value="TWO-COMPONENT HISTIDINE PROTEIN KINASE"/>
    <property type="match status" value="1"/>
</dbReference>
<keyword evidence="10" id="KW-0472">Membrane</keyword>
<dbReference type="SMART" id="SM00387">
    <property type="entry name" value="HATPase_c"/>
    <property type="match status" value="1"/>
</dbReference>
<comment type="subcellular location">
    <subcellularLocation>
        <location evidence="2">Membrane</location>
    </subcellularLocation>
</comment>
<dbReference type="Gene3D" id="6.10.340.10">
    <property type="match status" value="1"/>
</dbReference>
<dbReference type="InterPro" id="IPR004358">
    <property type="entry name" value="Sig_transdc_His_kin-like_C"/>
</dbReference>